<keyword evidence="2 3" id="KW-0694">RNA-binding</keyword>
<dbReference type="GO" id="GO:0003723">
    <property type="term" value="F:RNA binding"/>
    <property type="evidence" value="ECO:0007669"/>
    <property type="project" value="UniProtKB-UniRule"/>
</dbReference>
<reference evidence="7" key="1">
    <citation type="journal article" date="2013" name="Genome Biol.">
        <title>Draft genome of the mountain pine beetle, Dendroctonus ponderosae Hopkins, a major forest pest.</title>
        <authorList>
            <person name="Keeling C.I."/>
            <person name="Yuen M.M."/>
            <person name="Liao N.Y."/>
            <person name="Docking T.R."/>
            <person name="Chan S.K."/>
            <person name="Taylor G.A."/>
            <person name="Palmquist D.L."/>
            <person name="Jackman S.D."/>
            <person name="Nguyen A."/>
            <person name="Li M."/>
            <person name="Henderson H."/>
            <person name="Janes J.K."/>
            <person name="Zhao Y."/>
            <person name="Pandoh P."/>
            <person name="Moore R."/>
            <person name="Sperling F.A."/>
            <person name="Huber D.P."/>
            <person name="Birol I."/>
            <person name="Jones S.J."/>
            <person name="Bohlmann J."/>
        </authorList>
    </citation>
    <scope>NUCLEOTIDE SEQUENCE</scope>
</reference>
<dbReference type="Gene3D" id="3.30.70.330">
    <property type="match status" value="5"/>
</dbReference>
<dbReference type="Pfam" id="PF00076">
    <property type="entry name" value="RRM_1"/>
    <property type="match status" value="4"/>
</dbReference>
<feature type="compositionally biased region" description="Basic and acidic residues" evidence="4">
    <location>
        <begin position="701"/>
        <end position="710"/>
    </location>
</feature>
<dbReference type="CDD" id="cd12510">
    <property type="entry name" value="RRM1_RBM12_like"/>
    <property type="match status" value="1"/>
</dbReference>
<sequence>MSIIIRLQNLPWAANALDIRQFFSGLQIPEGGVHIVGGELGDAFIAFSTDEDARQAFLRNNMKIKGIQIQLMLSSRTEMQRVIEQARNQSMAAFMLPTPSTTQPLATPLPAAVPLVPAAVPEIQKDSDRKRDRRRSRSKSRDRRDRSRDRRDRRHRSRSKSRDRKDRRRGRDRSRSRNRSRDKDGRRTDRARSKEMESSQRKLLPEIWSNQLVPSLNIIPPPALGGGDMLSAAPWGLKTNLVANLANLQGAGFGLASLQANAMDSWPVNPPSFDSLMAKTHQASRDLNLSMLTPMEAIDFRNKSRASMDKRGNGRRSRFEDVDVPVDACVSLEPFYGSYGDLRRFFSGLSINYRGIKIINDEFGRKTGVSFVQFRDMLNKNKALTMNGTKLNEAELKIKHISDQVFEEAIDRYNPRIDDVNPPEDHLNRLRNTKLFLSNEALIKDFTCLKVEDLPTFVKDQDILHIFSQHPLISLHLNFKPKGGNVAYVKFSSKEVAKLALEETSHHVIQGKAVTVKACTDEEFLEANPQTSLFEEGSLKNPGACDSPVQMQPAAGTDCLSMSHLPSKTTDRDISDFFSDIGIIPTKIHLVSNNAGFTGLAYCEFETAEDASKGVAKDKVTLGANVVSVTPIARSDMEKILGSSLPHPGMGPGQTLAPGTPLPPITKREPEEAKDGSRQDNSDLEEVENQREVGLSNRFEAPPDRAEKSHASFDDEMYFEAPRNAFNGRRGGFFNNRGSFNGRGAFGSPRGGFRGRPGGPGYPPRGNYGAPRAASRFPPRRPETPDPEDIPGCTVFLDNVPYKAGTNEILDFFEGYNSTDNVSRRYNPDNTPSAEAKVSFFNPDDAQRAVEELNGKMIWGRSIYLSQQ</sequence>
<evidence type="ECO:0000313" key="6">
    <source>
        <dbReference type="EnsemblMetazoa" id="XP_019760026.1"/>
    </source>
</evidence>
<feature type="region of interest" description="Disordered" evidence="4">
    <location>
        <begin position="641"/>
        <end position="710"/>
    </location>
</feature>
<dbReference type="Proteomes" id="UP000019118">
    <property type="component" value="Unassembled WGS sequence"/>
</dbReference>
<feature type="region of interest" description="Disordered" evidence="4">
    <location>
        <begin position="745"/>
        <end position="791"/>
    </location>
</feature>
<feature type="compositionally biased region" description="Basic residues" evidence="4">
    <location>
        <begin position="151"/>
        <end position="172"/>
    </location>
</feature>
<feature type="compositionally biased region" description="Low complexity" evidence="4">
    <location>
        <begin position="764"/>
        <end position="777"/>
    </location>
</feature>
<keyword evidence="1" id="KW-0677">Repeat</keyword>
<evidence type="ECO:0000256" key="3">
    <source>
        <dbReference type="PROSITE-ProRule" id="PRU00176"/>
    </source>
</evidence>
<dbReference type="PROSITE" id="PS50102">
    <property type="entry name" value="RRM"/>
    <property type="match status" value="2"/>
</dbReference>
<dbReference type="AlphaFoldDB" id="A0AAR5PGZ8"/>
<dbReference type="SUPFAM" id="SSF54928">
    <property type="entry name" value="RNA-binding domain, RBD"/>
    <property type="match status" value="3"/>
</dbReference>
<feature type="domain" description="RRM" evidence="5">
    <location>
        <begin position="793"/>
        <end position="868"/>
    </location>
</feature>
<evidence type="ECO:0000256" key="2">
    <source>
        <dbReference type="ARBA" id="ARBA00022884"/>
    </source>
</evidence>
<dbReference type="CDD" id="cd12254">
    <property type="entry name" value="RRM_hnRNPH_ESRPs_RBM12_like"/>
    <property type="match status" value="2"/>
</dbReference>
<feature type="compositionally biased region" description="Basic and acidic residues" evidence="4">
    <location>
        <begin position="173"/>
        <end position="202"/>
    </location>
</feature>
<dbReference type="SMART" id="SM00360">
    <property type="entry name" value="RRM"/>
    <property type="match status" value="5"/>
</dbReference>
<dbReference type="CDD" id="cd00590">
    <property type="entry name" value="RRM_SF"/>
    <property type="match status" value="1"/>
</dbReference>
<dbReference type="InterPro" id="IPR035979">
    <property type="entry name" value="RBD_domain_sf"/>
</dbReference>
<dbReference type="InterPro" id="IPR050666">
    <property type="entry name" value="ESRP"/>
</dbReference>
<dbReference type="InterPro" id="IPR000504">
    <property type="entry name" value="RRM_dom"/>
</dbReference>
<organism evidence="6 7">
    <name type="scientific">Dendroctonus ponderosae</name>
    <name type="common">Mountain pine beetle</name>
    <dbReference type="NCBI Taxonomy" id="77166"/>
    <lineage>
        <taxon>Eukaryota</taxon>
        <taxon>Metazoa</taxon>
        <taxon>Ecdysozoa</taxon>
        <taxon>Arthropoda</taxon>
        <taxon>Hexapoda</taxon>
        <taxon>Insecta</taxon>
        <taxon>Pterygota</taxon>
        <taxon>Neoptera</taxon>
        <taxon>Endopterygota</taxon>
        <taxon>Coleoptera</taxon>
        <taxon>Polyphaga</taxon>
        <taxon>Cucujiformia</taxon>
        <taxon>Curculionidae</taxon>
        <taxon>Scolytinae</taxon>
        <taxon>Dendroctonus</taxon>
    </lineage>
</organism>
<proteinExistence type="predicted"/>
<dbReference type="KEGG" id="dpa:109537659"/>
<dbReference type="PANTHER" id="PTHR13976">
    <property type="entry name" value="HETEROGENEOUS NUCLEAR RIBONUCLEOPROTEIN-RELATED"/>
    <property type="match status" value="1"/>
</dbReference>
<evidence type="ECO:0000313" key="7">
    <source>
        <dbReference type="Proteomes" id="UP000019118"/>
    </source>
</evidence>
<protein>
    <recommendedName>
        <fullName evidence="5">RRM domain-containing protein</fullName>
    </recommendedName>
</protein>
<evidence type="ECO:0000256" key="1">
    <source>
        <dbReference type="ARBA" id="ARBA00022737"/>
    </source>
</evidence>
<dbReference type="EnsemblMetazoa" id="XM_019904467.1">
    <property type="protein sequence ID" value="XP_019760026.1"/>
    <property type="gene ID" value="LOC109537659"/>
</dbReference>
<dbReference type="GeneID" id="109537659"/>
<keyword evidence="7" id="KW-1185">Reference proteome</keyword>
<evidence type="ECO:0000256" key="4">
    <source>
        <dbReference type="SAM" id="MobiDB-lite"/>
    </source>
</evidence>
<name>A0AAR5PGZ8_DENPD</name>
<accession>A0AAR5PGZ8</accession>
<feature type="compositionally biased region" description="Basic residues" evidence="4">
    <location>
        <begin position="131"/>
        <end position="141"/>
    </location>
</feature>
<reference evidence="6" key="2">
    <citation type="submission" date="2024-08" db="UniProtKB">
        <authorList>
            <consortium name="EnsemblMetazoa"/>
        </authorList>
    </citation>
    <scope>IDENTIFICATION</scope>
</reference>
<feature type="region of interest" description="Disordered" evidence="4">
    <location>
        <begin position="117"/>
        <end position="202"/>
    </location>
</feature>
<feature type="domain" description="RRM" evidence="5">
    <location>
        <begin position="341"/>
        <end position="403"/>
    </location>
</feature>
<feature type="compositionally biased region" description="Gly residues" evidence="4">
    <location>
        <begin position="749"/>
        <end position="759"/>
    </location>
</feature>
<feature type="compositionally biased region" description="Basic and acidic residues" evidence="4">
    <location>
        <begin position="666"/>
        <end position="681"/>
    </location>
</feature>
<evidence type="ECO:0000259" key="5">
    <source>
        <dbReference type="PROSITE" id="PS50102"/>
    </source>
</evidence>
<dbReference type="InterPro" id="IPR012677">
    <property type="entry name" value="Nucleotide-bd_a/b_plait_sf"/>
</dbReference>